<dbReference type="EMBL" id="JAKRRY010000059">
    <property type="protein sequence ID" value="MCW8349064.1"/>
    <property type="molecule type" value="Genomic_DNA"/>
</dbReference>
<comment type="caution">
    <text evidence="1">The sequence shown here is derived from an EMBL/GenBank/DDBJ whole genome shotgun (WGS) entry which is preliminary data.</text>
</comment>
<dbReference type="Proteomes" id="UP001155587">
    <property type="component" value="Unassembled WGS sequence"/>
</dbReference>
<name>A0A9X3CT25_9VIBR</name>
<reference evidence="1" key="1">
    <citation type="submission" date="2022-02" db="EMBL/GenBank/DDBJ databases">
        <title>Vibrio sp. nov, a new bacterium isolated from seawater.</title>
        <authorList>
            <person name="Yuan Y."/>
        </authorList>
    </citation>
    <scope>NUCLEOTIDE SEQUENCE</scope>
    <source>
        <strain evidence="1">ZSDZ65</strain>
    </source>
</reference>
<sequence length="127" mass="15055">MATIWFKEIFSEDSYKNMPKTRAKYSLMRWLDNEGAFLKRICDIESGSNVSFITDSYSDYLTSMEMSPTIGLSAKKQIDRTRFQVFETLKNPRVKLYVIYDKRKLRDNAILNWLIKENEGMININFK</sequence>
<evidence type="ECO:0000313" key="1">
    <source>
        <dbReference type="EMBL" id="MCW8349064.1"/>
    </source>
</evidence>
<accession>A0A9X3CT25</accession>
<dbReference type="RefSeq" id="WP_265677704.1">
    <property type="nucleotide sequence ID" value="NZ_JAKRRY010000059.1"/>
</dbReference>
<keyword evidence="2" id="KW-1185">Reference proteome</keyword>
<protein>
    <submittedName>
        <fullName evidence="1">Uncharacterized protein</fullName>
    </submittedName>
</protein>
<proteinExistence type="predicted"/>
<organism evidence="1 2">
    <name type="scientific">Vibrio qingdaonensis</name>
    <dbReference type="NCBI Taxonomy" id="2829491"/>
    <lineage>
        <taxon>Bacteria</taxon>
        <taxon>Pseudomonadati</taxon>
        <taxon>Pseudomonadota</taxon>
        <taxon>Gammaproteobacteria</taxon>
        <taxon>Vibrionales</taxon>
        <taxon>Vibrionaceae</taxon>
        <taxon>Vibrio</taxon>
    </lineage>
</organism>
<gene>
    <name evidence="1" type="ORF">MD535_24035</name>
</gene>
<dbReference type="AlphaFoldDB" id="A0A9X3CT25"/>
<evidence type="ECO:0000313" key="2">
    <source>
        <dbReference type="Proteomes" id="UP001155587"/>
    </source>
</evidence>